<dbReference type="EMBL" id="CAJVQB010017893">
    <property type="protein sequence ID" value="CAG8785845.1"/>
    <property type="molecule type" value="Genomic_DNA"/>
</dbReference>
<keyword evidence="3" id="KW-1185">Reference proteome</keyword>
<sequence length="72" mass="8701">NVVEILRKKNDKEAKAYYYTNPTTLITTDFSEIIVEYWMFIKLIATRYLAYIAIYWINIAFDRPIRHLILLL</sequence>
<evidence type="ECO:0000256" key="1">
    <source>
        <dbReference type="SAM" id="Phobius"/>
    </source>
</evidence>
<keyword evidence="1" id="KW-0812">Transmembrane</keyword>
<gene>
    <name evidence="2" type="ORF">GMARGA_LOCUS20425</name>
</gene>
<keyword evidence="1" id="KW-1133">Transmembrane helix</keyword>
<protein>
    <submittedName>
        <fullName evidence="2">42581_t:CDS:1</fullName>
    </submittedName>
</protein>
<keyword evidence="1" id="KW-0472">Membrane</keyword>
<reference evidence="2 3" key="1">
    <citation type="submission" date="2021-06" db="EMBL/GenBank/DDBJ databases">
        <authorList>
            <person name="Kallberg Y."/>
            <person name="Tangrot J."/>
            <person name="Rosling A."/>
        </authorList>
    </citation>
    <scope>NUCLEOTIDE SEQUENCE [LARGE SCALE GENOMIC DNA]</scope>
    <source>
        <strain evidence="2 3">120-4 pot B 10/14</strain>
    </source>
</reference>
<feature type="non-terminal residue" evidence="2">
    <location>
        <position position="1"/>
    </location>
</feature>
<proteinExistence type="predicted"/>
<organism evidence="2 3">
    <name type="scientific">Gigaspora margarita</name>
    <dbReference type="NCBI Taxonomy" id="4874"/>
    <lineage>
        <taxon>Eukaryota</taxon>
        <taxon>Fungi</taxon>
        <taxon>Fungi incertae sedis</taxon>
        <taxon>Mucoromycota</taxon>
        <taxon>Glomeromycotina</taxon>
        <taxon>Glomeromycetes</taxon>
        <taxon>Diversisporales</taxon>
        <taxon>Gigasporaceae</taxon>
        <taxon>Gigaspora</taxon>
    </lineage>
</organism>
<evidence type="ECO:0000313" key="3">
    <source>
        <dbReference type="Proteomes" id="UP000789901"/>
    </source>
</evidence>
<name>A0ABN7VML7_GIGMA</name>
<feature type="transmembrane region" description="Helical" evidence="1">
    <location>
        <begin position="37"/>
        <end position="57"/>
    </location>
</feature>
<evidence type="ECO:0000313" key="2">
    <source>
        <dbReference type="EMBL" id="CAG8785845.1"/>
    </source>
</evidence>
<accession>A0ABN7VML7</accession>
<comment type="caution">
    <text evidence="2">The sequence shown here is derived from an EMBL/GenBank/DDBJ whole genome shotgun (WGS) entry which is preliminary data.</text>
</comment>
<dbReference type="Proteomes" id="UP000789901">
    <property type="component" value="Unassembled WGS sequence"/>
</dbReference>